<evidence type="ECO:0000313" key="14">
    <source>
        <dbReference type="WBParaSite" id="EVEC_0000103101-mRNA-1"/>
    </source>
</evidence>
<evidence type="ECO:0000256" key="2">
    <source>
        <dbReference type="ARBA" id="ARBA00006488"/>
    </source>
</evidence>
<dbReference type="PANTHER" id="PTHR11961">
    <property type="entry name" value="CYTOCHROME C"/>
    <property type="match status" value="1"/>
</dbReference>
<evidence type="ECO:0000259" key="11">
    <source>
        <dbReference type="PROSITE" id="PS51007"/>
    </source>
</evidence>
<evidence type="ECO:0000256" key="10">
    <source>
        <dbReference type="RuleBase" id="RU004427"/>
    </source>
</evidence>
<keyword evidence="5 8" id="KW-0479">Metal-binding</keyword>
<dbReference type="PRINTS" id="PR00604">
    <property type="entry name" value="CYTCHRMECIAB"/>
</dbReference>
<reference evidence="12 13" key="2">
    <citation type="submission" date="2018-10" db="EMBL/GenBank/DDBJ databases">
        <authorList>
            <consortium name="Pathogen Informatics"/>
        </authorList>
    </citation>
    <scope>NUCLEOTIDE SEQUENCE [LARGE SCALE GENOMIC DNA]</scope>
</reference>
<dbReference type="FunFam" id="1.10.760.10:FF:000001">
    <property type="entry name" value="Cytochrome c iso-1"/>
    <property type="match status" value="1"/>
</dbReference>
<dbReference type="Pfam" id="PF00034">
    <property type="entry name" value="Cytochrom_C"/>
    <property type="match status" value="1"/>
</dbReference>
<dbReference type="GO" id="GO:0009055">
    <property type="term" value="F:electron transfer activity"/>
    <property type="evidence" value="ECO:0007669"/>
    <property type="project" value="InterPro"/>
</dbReference>
<dbReference type="InterPro" id="IPR036909">
    <property type="entry name" value="Cyt_c-like_dom_sf"/>
</dbReference>
<feature type="domain" description="Cytochrome c" evidence="11">
    <location>
        <begin position="8"/>
        <end position="108"/>
    </location>
</feature>
<sequence>MSEEIPEGDFERGKRVFKLRCAHCHVAESPVNRLGPHLYGIVGRKAGSVDYYPYTAANKNKGVVWTRDTLFEYLKNPRSFIPGTSMIFRGIRRAEDRADVIKYLEEIPTKKIAE</sequence>
<keyword evidence="13" id="KW-1185">Reference proteome</keyword>
<keyword evidence="4 8" id="KW-0349">Heme</keyword>
<keyword evidence="6 10" id="KW-0249">Electron transport</keyword>
<name>A0A0N4UUG6_ENTVE</name>
<evidence type="ECO:0000256" key="8">
    <source>
        <dbReference type="PROSITE-ProRule" id="PRU00433"/>
    </source>
</evidence>
<dbReference type="Gene3D" id="1.10.760.10">
    <property type="entry name" value="Cytochrome c-like domain"/>
    <property type="match status" value="1"/>
</dbReference>
<dbReference type="SUPFAM" id="SSF46626">
    <property type="entry name" value="Cytochrome c"/>
    <property type="match status" value="1"/>
</dbReference>
<evidence type="ECO:0000256" key="9">
    <source>
        <dbReference type="RuleBase" id="RU004426"/>
    </source>
</evidence>
<evidence type="ECO:0000256" key="4">
    <source>
        <dbReference type="ARBA" id="ARBA00022617"/>
    </source>
</evidence>
<dbReference type="GO" id="GO:0046872">
    <property type="term" value="F:metal ion binding"/>
    <property type="evidence" value="ECO:0007669"/>
    <property type="project" value="UniProtKB-KW"/>
</dbReference>
<evidence type="ECO:0000256" key="6">
    <source>
        <dbReference type="ARBA" id="ARBA00022982"/>
    </source>
</evidence>
<dbReference type="PROSITE" id="PS51007">
    <property type="entry name" value="CYTC"/>
    <property type="match status" value="1"/>
</dbReference>
<evidence type="ECO:0000256" key="5">
    <source>
        <dbReference type="ARBA" id="ARBA00022723"/>
    </source>
</evidence>
<organism evidence="14">
    <name type="scientific">Enterobius vermicularis</name>
    <name type="common">Human pinworm</name>
    <dbReference type="NCBI Taxonomy" id="51028"/>
    <lineage>
        <taxon>Eukaryota</taxon>
        <taxon>Metazoa</taxon>
        <taxon>Ecdysozoa</taxon>
        <taxon>Nematoda</taxon>
        <taxon>Chromadorea</taxon>
        <taxon>Rhabditida</taxon>
        <taxon>Spirurina</taxon>
        <taxon>Oxyuridomorpha</taxon>
        <taxon>Oxyuroidea</taxon>
        <taxon>Oxyuridae</taxon>
        <taxon>Enterobius</taxon>
    </lineage>
</organism>
<dbReference type="AlphaFoldDB" id="A0A0N4UUG6"/>
<dbReference type="OrthoDB" id="449280at2759"/>
<gene>
    <name evidence="12" type="ORF">EVEC_LOCUS739</name>
</gene>
<evidence type="ECO:0000313" key="12">
    <source>
        <dbReference type="EMBL" id="VDD85596.1"/>
    </source>
</evidence>
<evidence type="ECO:0000313" key="13">
    <source>
        <dbReference type="Proteomes" id="UP000274131"/>
    </source>
</evidence>
<reference evidence="14" key="1">
    <citation type="submission" date="2017-02" db="UniProtKB">
        <authorList>
            <consortium name="WormBaseParasite"/>
        </authorList>
    </citation>
    <scope>IDENTIFICATION</scope>
</reference>
<evidence type="ECO:0000256" key="7">
    <source>
        <dbReference type="ARBA" id="ARBA00023004"/>
    </source>
</evidence>
<proteinExistence type="inferred from homology"/>
<protein>
    <submittedName>
        <fullName evidence="14">Cytochrome c domain-containing protein</fullName>
    </submittedName>
</protein>
<dbReference type="InterPro" id="IPR002327">
    <property type="entry name" value="Cyt_c_1A/1B"/>
</dbReference>
<dbReference type="InterPro" id="IPR009056">
    <property type="entry name" value="Cyt_c-like_dom"/>
</dbReference>
<keyword evidence="3 10" id="KW-0813">Transport</keyword>
<evidence type="ECO:0000256" key="1">
    <source>
        <dbReference type="ARBA" id="ARBA00004569"/>
    </source>
</evidence>
<keyword evidence="10" id="KW-0496">Mitochondrion</keyword>
<dbReference type="EMBL" id="UXUI01007134">
    <property type="protein sequence ID" value="VDD85596.1"/>
    <property type="molecule type" value="Genomic_DNA"/>
</dbReference>
<comment type="function">
    <text evidence="10">Electron carrier protein. The oxidized form of the cytochrome c heme group can accept an electron from the heme group of the cytochrome c1 subunit of cytochrome reductase. Cytochrome c then transfers this electron to the cytochrome oxidase complex, the final protein carrier in the mitochondrial electron-transport chain.</text>
</comment>
<evidence type="ECO:0000256" key="3">
    <source>
        <dbReference type="ARBA" id="ARBA00022448"/>
    </source>
</evidence>
<dbReference type="STRING" id="51028.A0A0N4UUG6"/>
<accession>A0A0N4UUG6</accession>
<dbReference type="GO" id="GO:0005758">
    <property type="term" value="C:mitochondrial intermembrane space"/>
    <property type="evidence" value="ECO:0007669"/>
    <property type="project" value="UniProtKB-SubCell"/>
</dbReference>
<dbReference type="WBParaSite" id="EVEC_0000103101-mRNA-1">
    <property type="protein sequence ID" value="EVEC_0000103101-mRNA-1"/>
    <property type="gene ID" value="EVEC_0000103101"/>
</dbReference>
<keyword evidence="10" id="KW-0679">Respiratory chain</keyword>
<dbReference type="GO" id="GO:0020037">
    <property type="term" value="F:heme binding"/>
    <property type="evidence" value="ECO:0007669"/>
    <property type="project" value="InterPro"/>
</dbReference>
<keyword evidence="7 8" id="KW-0408">Iron</keyword>
<dbReference type="Proteomes" id="UP000274131">
    <property type="component" value="Unassembled WGS sequence"/>
</dbReference>
<comment type="subcellular location">
    <subcellularLocation>
        <location evidence="1">Mitochondrion intermembrane space</location>
    </subcellularLocation>
</comment>
<comment type="PTM">
    <text evidence="10">Binds 1 heme group per subunit.</text>
</comment>
<comment type="similarity">
    <text evidence="2 9">Belongs to the cytochrome c family.</text>
</comment>